<gene>
    <name evidence="2" type="ORF">BSL78_18415</name>
</gene>
<evidence type="ECO:0000313" key="2">
    <source>
        <dbReference type="EMBL" id="PIK44743.1"/>
    </source>
</evidence>
<proteinExistence type="predicted"/>
<keyword evidence="1" id="KW-1133">Transmembrane helix</keyword>
<dbReference type="EMBL" id="MRZV01000758">
    <property type="protein sequence ID" value="PIK44743.1"/>
    <property type="molecule type" value="Genomic_DNA"/>
</dbReference>
<dbReference type="Proteomes" id="UP000230750">
    <property type="component" value="Unassembled WGS sequence"/>
</dbReference>
<reference evidence="2 3" key="1">
    <citation type="journal article" date="2017" name="PLoS Biol.">
        <title>The sea cucumber genome provides insights into morphological evolution and visceral regeneration.</title>
        <authorList>
            <person name="Zhang X."/>
            <person name="Sun L."/>
            <person name="Yuan J."/>
            <person name="Sun Y."/>
            <person name="Gao Y."/>
            <person name="Zhang L."/>
            <person name="Li S."/>
            <person name="Dai H."/>
            <person name="Hamel J.F."/>
            <person name="Liu C."/>
            <person name="Yu Y."/>
            <person name="Liu S."/>
            <person name="Lin W."/>
            <person name="Guo K."/>
            <person name="Jin S."/>
            <person name="Xu P."/>
            <person name="Storey K.B."/>
            <person name="Huan P."/>
            <person name="Zhang T."/>
            <person name="Zhou Y."/>
            <person name="Zhang J."/>
            <person name="Lin C."/>
            <person name="Li X."/>
            <person name="Xing L."/>
            <person name="Huo D."/>
            <person name="Sun M."/>
            <person name="Wang L."/>
            <person name="Mercier A."/>
            <person name="Li F."/>
            <person name="Yang H."/>
            <person name="Xiang J."/>
        </authorList>
    </citation>
    <scope>NUCLEOTIDE SEQUENCE [LARGE SCALE GENOMIC DNA]</scope>
    <source>
        <strain evidence="2">Shaxun</strain>
        <tissue evidence="2">Muscle</tissue>
    </source>
</reference>
<name>A0A2G8K9U8_STIJA</name>
<organism evidence="2 3">
    <name type="scientific">Stichopus japonicus</name>
    <name type="common">Sea cucumber</name>
    <dbReference type="NCBI Taxonomy" id="307972"/>
    <lineage>
        <taxon>Eukaryota</taxon>
        <taxon>Metazoa</taxon>
        <taxon>Echinodermata</taxon>
        <taxon>Eleutherozoa</taxon>
        <taxon>Echinozoa</taxon>
        <taxon>Holothuroidea</taxon>
        <taxon>Aspidochirotacea</taxon>
        <taxon>Aspidochirotida</taxon>
        <taxon>Stichopodidae</taxon>
        <taxon>Apostichopus</taxon>
    </lineage>
</organism>
<dbReference type="AlphaFoldDB" id="A0A2G8K9U8"/>
<evidence type="ECO:0000256" key="1">
    <source>
        <dbReference type="SAM" id="Phobius"/>
    </source>
</evidence>
<evidence type="ECO:0008006" key="4">
    <source>
        <dbReference type="Google" id="ProtNLM"/>
    </source>
</evidence>
<comment type="caution">
    <text evidence="2">The sequence shown here is derived from an EMBL/GenBank/DDBJ whole genome shotgun (WGS) entry which is preliminary data.</text>
</comment>
<protein>
    <recommendedName>
        <fullName evidence="4">BRICHOS domain-containing protein</fullName>
    </recommendedName>
</protein>
<keyword evidence="3" id="KW-1185">Reference proteome</keyword>
<evidence type="ECO:0000313" key="3">
    <source>
        <dbReference type="Proteomes" id="UP000230750"/>
    </source>
</evidence>
<accession>A0A2G8K9U8</accession>
<keyword evidence="1" id="KW-0472">Membrane</keyword>
<sequence length="267" mass="29918">MAQELQVKGALPVAMGPPPAYKETNKTKLYVIAVTVTVVTLLVLSFGVFYLVFSAQTPTVVNNLATEDDDQVIIIRDVAFEMFDGVPRNEKMMAQGNTLIIQNVNDGYTATFDYDKNIVMIKNLTTNSCYFTPLDSIPGNMNVENLDNILPFFFRATNLTAGVQLLNHPNARIFANRLEPIPAGYVKLTDTDQCIDSFWIEPKNTEATRNVRQAVTVEFFKCWSNVISLGYGTYQPGSIVLQSLNSVQFMFRSTKKKKISIVETRDD</sequence>
<keyword evidence="1" id="KW-0812">Transmembrane</keyword>
<feature type="transmembrane region" description="Helical" evidence="1">
    <location>
        <begin position="29"/>
        <end position="53"/>
    </location>
</feature>